<feature type="coiled-coil region" evidence="1">
    <location>
        <begin position="559"/>
        <end position="664"/>
    </location>
</feature>
<keyword evidence="3" id="KW-1133">Transmembrane helix</keyword>
<feature type="region of interest" description="Disordered" evidence="2">
    <location>
        <begin position="702"/>
        <end position="736"/>
    </location>
</feature>
<evidence type="ECO:0000256" key="2">
    <source>
        <dbReference type="SAM" id="MobiDB-lite"/>
    </source>
</evidence>
<evidence type="ECO:0000256" key="1">
    <source>
        <dbReference type="SAM" id="Coils"/>
    </source>
</evidence>
<keyword evidence="3" id="KW-0472">Membrane</keyword>
<feature type="transmembrane region" description="Helical" evidence="3">
    <location>
        <begin position="7"/>
        <end position="27"/>
    </location>
</feature>
<feature type="coiled-coil region" evidence="1">
    <location>
        <begin position="244"/>
        <end position="275"/>
    </location>
</feature>
<feature type="region of interest" description="Disordered" evidence="2">
    <location>
        <begin position="767"/>
        <end position="799"/>
    </location>
</feature>
<evidence type="ECO:0000313" key="4">
    <source>
        <dbReference type="EMBL" id="GJE93739.1"/>
    </source>
</evidence>
<reference evidence="4 5" key="1">
    <citation type="submission" date="2021-08" db="EMBL/GenBank/DDBJ databases">
        <title>Draft Genome Sequence of Phanerochaete sordida strain YK-624.</title>
        <authorList>
            <person name="Mori T."/>
            <person name="Dohra H."/>
            <person name="Suzuki T."/>
            <person name="Kawagishi H."/>
            <person name="Hirai H."/>
        </authorList>
    </citation>
    <scope>NUCLEOTIDE SEQUENCE [LARGE SCALE GENOMIC DNA]</scope>
    <source>
        <strain evidence="4 5">YK-624</strain>
    </source>
</reference>
<evidence type="ECO:0000256" key="3">
    <source>
        <dbReference type="SAM" id="Phobius"/>
    </source>
</evidence>
<dbReference type="AlphaFoldDB" id="A0A9P3GHJ3"/>
<gene>
    <name evidence="4" type="ORF">PsYK624_099000</name>
</gene>
<feature type="compositionally biased region" description="Polar residues" evidence="2">
    <location>
        <begin position="720"/>
        <end position="736"/>
    </location>
</feature>
<organism evidence="4 5">
    <name type="scientific">Phanerochaete sordida</name>
    <dbReference type="NCBI Taxonomy" id="48140"/>
    <lineage>
        <taxon>Eukaryota</taxon>
        <taxon>Fungi</taxon>
        <taxon>Dikarya</taxon>
        <taxon>Basidiomycota</taxon>
        <taxon>Agaricomycotina</taxon>
        <taxon>Agaricomycetes</taxon>
        <taxon>Polyporales</taxon>
        <taxon>Phanerochaetaceae</taxon>
        <taxon>Phanerochaete</taxon>
    </lineage>
</organism>
<keyword evidence="3" id="KW-0812">Transmembrane</keyword>
<feature type="coiled-coil region" evidence="1">
    <location>
        <begin position="339"/>
        <end position="366"/>
    </location>
</feature>
<keyword evidence="1" id="KW-0175">Coiled coil</keyword>
<feature type="compositionally biased region" description="Basic and acidic residues" evidence="2">
    <location>
        <begin position="707"/>
        <end position="718"/>
    </location>
</feature>
<protein>
    <submittedName>
        <fullName evidence="4">Uncharacterized protein</fullName>
    </submittedName>
</protein>
<keyword evidence="5" id="KW-1185">Reference proteome</keyword>
<comment type="caution">
    <text evidence="4">The sequence shown here is derived from an EMBL/GenBank/DDBJ whole genome shotgun (WGS) entry which is preliminary data.</text>
</comment>
<accession>A0A9P3GHJ3</accession>
<feature type="compositionally biased region" description="Basic and acidic residues" evidence="2">
    <location>
        <begin position="770"/>
        <end position="789"/>
    </location>
</feature>
<proteinExistence type="predicted"/>
<name>A0A9P3GHJ3_9APHY</name>
<evidence type="ECO:0000313" key="5">
    <source>
        <dbReference type="Proteomes" id="UP000703269"/>
    </source>
</evidence>
<dbReference type="Proteomes" id="UP000703269">
    <property type="component" value="Unassembled WGS sequence"/>
</dbReference>
<sequence length="799" mass="87479">MTPISSVLTRAATLFATLFVFAAIYGYRESFIQLLSPDMVSLITSTCASLDMALAAGQNVLFGSNGLHRQEAFFVYTAWLITTLAASDVVADFLKYHIGVAALQDRASAEYHSYATLKSSALWHTSEIERTEKIQTHKTRKYTKTCEQLGQLQRENEVSSTRLESIRNTHNDVSATIARLSPKNQAAEAACSTTASRLLELTASIDKLKEAAELQAAALRSMLARRTRAMQKRRNAVQDKRVVAAALKNDIAEARQTLETTLAALVAQRAALKTEQMRLSAVQRNAKASHEQELEDLAKHTSFATESFTTAETSITLTRNTRQVELAALGCRAAAAQQLQTRKAELANFNTERAELRDKISSLNAELVGSAAELAHVPEANVTGIAALTTRTVHAHADNIAQQMTLEERKATLIPAAAFSSRLVTDTQASLEFSATEHRLHMEHCAASRVRSTVLLAGAKSWLDCLRSAKVARTAEVAALRAARAPSDEQRADLAGLQLRLERASEGWADARAAQPKIEAELRAARRTLEDTRARNYASLRALRRHVRTDYTEGLTTTLAETKARAEALEAAAQAARGRGDATLADLDTRKVEEEAELALACEDKEEKEDHLRRLKEELAAIRGETVNFKDAREDGRLSFNKQLKKATERHQELHGQLAEADSTHSQELAGLEERVAALRKAAIERIEAGWVDEASHTTAPGFVWESSRDGTPAREEVGQDTSSYPVTPGLTRTSGTWSRTASLSPALPSPVLYECSALVARIVGDEAESEQRKGAEVKSAEGKMDRRFSGPQHCAFFS</sequence>
<dbReference type="EMBL" id="BPQB01000034">
    <property type="protein sequence ID" value="GJE93739.1"/>
    <property type="molecule type" value="Genomic_DNA"/>
</dbReference>